<protein>
    <recommendedName>
        <fullName evidence="3">RRM domain-containing protein</fullName>
    </recommendedName>
</protein>
<comment type="caution">
    <text evidence="1">The sequence shown here is derived from an EMBL/GenBank/DDBJ whole genome shotgun (WGS) entry which is preliminary data.</text>
</comment>
<sequence length="268" mass="31119">MATTMSSLTTQELHHFHKTDRKLFCFLIFKLRHDITESLLIMALWLWLEHIGYPNLIHAIMKLQNQPYLVEAMVDEAVACLMCLETENSNRRVLVLMKKLIERDISIRIFQERRVIVMMSPKNTPNNNLSTFPGLRHPFFGDIIDMMTKAPQEVATEASSNHGLLHQKIWDGKKPSDDVPKEDRTMFLTFSRGYPVTEKEVRELFGDECVESVNMGSGGNDGRQKLYAVMVLKEVATIDRILKGKRMAKLHINGKHIWTRKYEYHSYP</sequence>
<proteinExistence type="predicted"/>
<accession>A0ABU6VTA0</accession>
<dbReference type="PANTHER" id="PTHR33527">
    <property type="entry name" value="OS07G0274300 PROTEIN"/>
    <property type="match status" value="1"/>
</dbReference>
<name>A0ABU6VTA0_9FABA</name>
<dbReference type="Proteomes" id="UP001341840">
    <property type="component" value="Unassembled WGS sequence"/>
</dbReference>
<keyword evidence="2" id="KW-1185">Reference proteome</keyword>
<gene>
    <name evidence="1" type="ORF">PIB30_091386</name>
</gene>
<dbReference type="EMBL" id="JASCZI010152856">
    <property type="protein sequence ID" value="MED6176764.1"/>
    <property type="molecule type" value="Genomic_DNA"/>
</dbReference>
<organism evidence="1 2">
    <name type="scientific">Stylosanthes scabra</name>
    <dbReference type="NCBI Taxonomy" id="79078"/>
    <lineage>
        <taxon>Eukaryota</taxon>
        <taxon>Viridiplantae</taxon>
        <taxon>Streptophyta</taxon>
        <taxon>Embryophyta</taxon>
        <taxon>Tracheophyta</taxon>
        <taxon>Spermatophyta</taxon>
        <taxon>Magnoliopsida</taxon>
        <taxon>eudicotyledons</taxon>
        <taxon>Gunneridae</taxon>
        <taxon>Pentapetalae</taxon>
        <taxon>rosids</taxon>
        <taxon>fabids</taxon>
        <taxon>Fabales</taxon>
        <taxon>Fabaceae</taxon>
        <taxon>Papilionoideae</taxon>
        <taxon>50 kb inversion clade</taxon>
        <taxon>dalbergioids sensu lato</taxon>
        <taxon>Dalbergieae</taxon>
        <taxon>Pterocarpus clade</taxon>
        <taxon>Stylosanthes</taxon>
    </lineage>
</organism>
<evidence type="ECO:0000313" key="1">
    <source>
        <dbReference type="EMBL" id="MED6176764.1"/>
    </source>
</evidence>
<dbReference type="PANTHER" id="PTHR33527:SF18">
    <property type="entry name" value="F13O11.17 PROTEIN"/>
    <property type="match status" value="1"/>
</dbReference>
<evidence type="ECO:0000313" key="2">
    <source>
        <dbReference type="Proteomes" id="UP001341840"/>
    </source>
</evidence>
<evidence type="ECO:0008006" key="3">
    <source>
        <dbReference type="Google" id="ProtNLM"/>
    </source>
</evidence>
<reference evidence="1 2" key="1">
    <citation type="journal article" date="2023" name="Plants (Basel)">
        <title>Bridging the Gap: Combining Genomics and Transcriptomics Approaches to Understand Stylosanthes scabra, an Orphan Legume from the Brazilian Caatinga.</title>
        <authorList>
            <person name="Ferreira-Neto J.R.C."/>
            <person name="da Silva M.D."/>
            <person name="Binneck E."/>
            <person name="de Melo N.F."/>
            <person name="da Silva R.H."/>
            <person name="de Melo A.L.T.M."/>
            <person name="Pandolfi V."/>
            <person name="Bustamante F.O."/>
            <person name="Brasileiro-Vidal A.C."/>
            <person name="Benko-Iseppon A.M."/>
        </authorList>
    </citation>
    <scope>NUCLEOTIDE SEQUENCE [LARGE SCALE GENOMIC DNA]</scope>
    <source>
        <tissue evidence="1">Leaves</tissue>
    </source>
</reference>